<proteinExistence type="predicted"/>
<keyword evidence="4" id="KW-0732">Signal</keyword>
<dbReference type="Proteomes" id="UP000631114">
    <property type="component" value="Unassembled WGS sequence"/>
</dbReference>
<evidence type="ECO:0000256" key="2">
    <source>
        <dbReference type="ARBA" id="ARBA00022527"/>
    </source>
</evidence>
<dbReference type="EMBL" id="JADFTS010000001">
    <property type="protein sequence ID" value="KAF9623677.1"/>
    <property type="molecule type" value="Genomic_DNA"/>
</dbReference>
<keyword evidence="5" id="KW-1133">Transmembrane helix</keyword>
<evidence type="ECO:0000256" key="3">
    <source>
        <dbReference type="ARBA" id="ARBA00022692"/>
    </source>
</evidence>
<evidence type="ECO:0000259" key="8">
    <source>
        <dbReference type="PROSITE" id="PS50011"/>
    </source>
</evidence>
<dbReference type="Pfam" id="PF07714">
    <property type="entry name" value="PK_Tyr_Ser-Thr"/>
    <property type="match status" value="1"/>
</dbReference>
<protein>
    <recommendedName>
        <fullName evidence="8">Protein kinase domain-containing protein</fullName>
    </recommendedName>
</protein>
<evidence type="ECO:0000256" key="1">
    <source>
        <dbReference type="ARBA" id="ARBA00004479"/>
    </source>
</evidence>
<name>A0A835MBN2_9MAGN</name>
<dbReference type="GO" id="GO:0005524">
    <property type="term" value="F:ATP binding"/>
    <property type="evidence" value="ECO:0007669"/>
    <property type="project" value="InterPro"/>
</dbReference>
<sequence length="134" mass="15139">MYIAPEVFSRNFGGISHKSDVYSYGMMILEMAGARNNIDVAVDHTSEIYFPSWIYNRIELDEDLELHGVLSQAERQITRKMILAGLWCIQTNPSDRPSLSRVLEMLEGSVEVMSIPPKSFLSSPPRGQEDTSNN</sequence>
<evidence type="ECO:0000256" key="7">
    <source>
        <dbReference type="ARBA" id="ARBA00023180"/>
    </source>
</evidence>
<comment type="caution">
    <text evidence="9">The sequence shown here is derived from an EMBL/GenBank/DDBJ whole genome shotgun (WGS) entry which is preliminary data.</text>
</comment>
<keyword evidence="2" id="KW-0723">Serine/threonine-protein kinase</keyword>
<feature type="domain" description="Protein kinase" evidence="8">
    <location>
        <begin position="1"/>
        <end position="121"/>
    </location>
</feature>
<dbReference type="SUPFAM" id="SSF56112">
    <property type="entry name" value="Protein kinase-like (PK-like)"/>
    <property type="match status" value="1"/>
</dbReference>
<evidence type="ECO:0000256" key="4">
    <source>
        <dbReference type="ARBA" id="ARBA00022729"/>
    </source>
</evidence>
<evidence type="ECO:0000313" key="9">
    <source>
        <dbReference type="EMBL" id="KAF9623677.1"/>
    </source>
</evidence>
<dbReference type="Gene3D" id="1.10.510.10">
    <property type="entry name" value="Transferase(Phosphotransferase) domain 1"/>
    <property type="match status" value="1"/>
</dbReference>
<keyword evidence="10" id="KW-1185">Reference proteome</keyword>
<accession>A0A835MBN2</accession>
<keyword evidence="6" id="KW-0472">Membrane</keyword>
<evidence type="ECO:0000256" key="6">
    <source>
        <dbReference type="ARBA" id="ARBA00023136"/>
    </source>
</evidence>
<dbReference type="InterPro" id="IPR000719">
    <property type="entry name" value="Prot_kinase_dom"/>
</dbReference>
<organism evidence="9 10">
    <name type="scientific">Coptis chinensis</name>
    <dbReference type="NCBI Taxonomy" id="261450"/>
    <lineage>
        <taxon>Eukaryota</taxon>
        <taxon>Viridiplantae</taxon>
        <taxon>Streptophyta</taxon>
        <taxon>Embryophyta</taxon>
        <taxon>Tracheophyta</taxon>
        <taxon>Spermatophyta</taxon>
        <taxon>Magnoliopsida</taxon>
        <taxon>Ranunculales</taxon>
        <taxon>Ranunculaceae</taxon>
        <taxon>Coptidoideae</taxon>
        <taxon>Coptis</taxon>
    </lineage>
</organism>
<gene>
    <name evidence="9" type="ORF">IFM89_003709</name>
</gene>
<dbReference type="InterPro" id="IPR045874">
    <property type="entry name" value="LRK10/LRL21-25-like"/>
</dbReference>
<keyword evidence="3" id="KW-0812">Transmembrane</keyword>
<dbReference type="PROSITE" id="PS50011">
    <property type="entry name" value="PROTEIN_KINASE_DOM"/>
    <property type="match status" value="1"/>
</dbReference>
<dbReference type="PANTHER" id="PTHR27009">
    <property type="entry name" value="RUST RESISTANCE KINASE LR10-RELATED"/>
    <property type="match status" value="1"/>
</dbReference>
<dbReference type="AlphaFoldDB" id="A0A835MBN2"/>
<dbReference type="OrthoDB" id="547665at2759"/>
<dbReference type="InterPro" id="IPR001245">
    <property type="entry name" value="Ser-Thr/Tyr_kinase_cat_dom"/>
</dbReference>
<evidence type="ECO:0000313" key="10">
    <source>
        <dbReference type="Proteomes" id="UP000631114"/>
    </source>
</evidence>
<dbReference type="GO" id="GO:0016020">
    <property type="term" value="C:membrane"/>
    <property type="evidence" value="ECO:0007669"/>
    <property type="project" value="UniProtKB-SubCell"/>
</dbReference>
<reference evidence="9 10" key="1">
    <citation type="submission" date="2020-10" db="EMBL/GenBank/DDBJ databases">
        <title>The Coptis chinensis genome and diversification of protoberbering-type alkaloids.</title>
        <authorList>
            <person name="Wang B."/>
            <person name="Shu S."/>
            <person name="Song C."/>
            <person name="Liu Y."/>
        </authorList>
    </citation>
    <scope>NUCLEOTIDE SEQUENCE [LARGE SCALE GENOMIC DNA]</scope>
    <source>
        <strain evidence="9">HL-2020</strain>
        <tissue evidence="9">Leaf</tissue>
    </source>
</reference>
<keyword evidence="2" id="KW-0808">Transferase</keyword>
<keyword evidence="7" id="KW-0325">Glycoprotein</keyword>
<keyword evidence="2" id="KW-0418">Kinase</keyword>
<dbReference type="GO" id="GO:0004674">
    <property type="term" value="F:protein serine/threonine kinase activity"/>
    <property type="evidence" value="ECO:0007669"/>
    <property type="project" value="UniProtKB-KW"/>
</dbReference>
<evidence type="ECO:0000256" key="5">
    <source>
        <dbReference type="ARBA" id="ARBA00022989"/>
    </source>
</evidence>
<comment type="subcellular location">
    <subcellularLocation>
        <location evidence="1">Membrane</location>
        <topology evidence="1">Single-pass type I membrane protein</topology>
    </subcellularLocation>
</comment>
<dbReference type="InterPro" id="IPR011009">
    <property type="entry name" value="Kinase-like_dom_sf"/>
</dbReference>